<evidence type="ECO:0000313" key="2">
    <source>
        <dbReference type="EMBL" id="TGN41092.1"/>
    </source>
</evidence>
<gene>
    <name evidence="2" type="ORF">E5Q11_00620</name>
</gene>
<proteinExistence type="predicted"/>
<protein>
    <submittedName>
        <fullName evidence="2">Fasciclin domain-containing protein</fullName>
    </submittedName>
</protein>
<dbReference type="GO" id="GO:0005615">
    <property type="term" value="C:extracellular space"/>
    <property type="evidence" value="ECO:0007669"/>
    <property type="project" value="TreeGrafter"/>
</dbReference>
<dbReference type="InterPro" id="IPR036378">
    <property type="entry name" value="FAS1_dom_sf"/>
</dbReference>
<dbReference type="GO" id="GO:0031012">
    <property type="term" value="C:extracellular matrix"/>
    <property type="evidence" value="ECO:0007669"/>
    <property type="project" value="TreeGrafter"/>
</dbReference>
<evidence type="ECO:0000313" key="3">
    <source>
        <dbReference type="Proteomes" id="UP000298325"/>
    </source>
</evidence>
<dbReference type="InterPro" id="IPR050904">
    <property type="entry name" value="Adhesion/Biosynth-related"/>
</dbReference>
<dbReference type="OrthoDB" id="9800666at2"/>
<dbReference type="AlphaFoldDB" id="A0A4Z1CIU1"/>
<feature type="domain" description="FAS1" evidence="1">
    <location>
        <begin position="42"/>
        <end position="191"/>
    </location>
</feature>
<feature type="domain" description="FAS1" evidence="1">
    <location>
        <begin position="207"/>
        <end position="345"/>
    </location>
</feature>
<comment type="caution">
    <text evidence="2">The sequence shown here is derived from an EMBL/GenBank/DDBJ whole genome shotgun (WGS) entry which is preliminary data.</text>
</comment>
<dbReference type="PANTHER" id="PTHR10900">
    <property type="entry name" value="PERIOSTIN-RELATED"/>
    <property type="match status" value="1"/>
</dbReference>
<dbReference type="SUPFAM" id="SSF82153">
    <property type="entry name" value="FAS1 domain"/>
    <property type="match status" value="2"/>
</dbReference>
<dbReference type="GO" id="GO:0050839">
    <property type="term" value="F:cell adhesion molecule binding"/>
    <property type="evidence" value="ECO:0007669"/>
    <property type="project" value="TreeGrafter"/>
</dbReference>
<dbReference type="EMBL" id="SRPF01000001">
    <property type="protein sequence ID" value="TGN41092.1"/>
    <property type="molecule type" value="Genomic_DNA"/>
</dbReference>
<sequence length="349" mass="36264">MSFLSSHSKFRRWAPALILVTFPFISACSDDDDDDVAADVAPQNILEIASENENTTILESAVLAADPSIATLLGGDDELTVFAPTDAAFQALLTDLGLSADQLLADTDLLNEVLSYHVLATSVGEVKSDAAIGVAQSPVPQNLVPTVNGEDVALSISQESGEDVLYVNTSRVTGPDVDATNGVIHLIDKVLLPPPSDLSDTSQTIADIVTALAGAEDAEFTTLLAALQTDGAAALLAAASDENATLTVFAPTDEAFATLLEEQNLTPQQLLDDPNLPTVLSQHIVGSTVDSLTAYASNGGTVTNLAGTTLNVDIQDNALVIEGSRVVEADVEASNGVIHVIDEVIFTVD</sequence>
<evidence type="ECO:0000259" key="1">
    <source>
        <dbReference type="PROSITE" id="PS50213"/>
    </source>
</evidence>
<reference evidence="2 3" key="1">
    <citation type="submission" date="2019-04" db="EMBL/GenBank/DDBJ databases">
        <authorList>
            <person name="Park S."/>
            <person name="Yoon J.-H."/>
        </authorList>
    </citation>
    <scope>NUCLEOTIDE SEQUENCE [LARGE SCALE GENOMIC DNA]</scope>
    <source>
        <strain evidence="2 3">HJM-18</strain>
    </source>
</reference>
<name>A0A4Z1CIU1_9GAMM</name>
<dbReference type="GO" id="GO:0007155">
    <property type="term" value="P:cell adhesion"/>
    <property type="evidence" value="ECO:0007669"/>
    <property type="project" value="TreeGrafter"/>
</dbReference>
<dbReference type="PANTHER" id="PTHR10900:SF77">
    <property type="entry name" value="FI19380P1"/>
    <property type="match status" value="1"/>
</dbReference>
<keyword evidence="3" id="KW-1185">Reference proteome</keyword>
<dbReference type="Pfam" id="PF02469">
    <property type="entry name" value="Fasciclin"/>
    <property type="match status" value="2"/>
</dbReference>
<dbReference type="InterPro" id="IPR000782">
    <property type="entry name" value="FAS1_domain"/>
</dbReference>
<dbReference type="GO" id="GO:0030198">
    <property type="term" value="P:extracellular matrix organization"/>
    <property type="evidence" value="ECO:0007669"/>
    <property type="project" value="TreeGrafter"/>
</dbReference>
<dbReference type="SMART" id="SM00554">
    <property type="entry name" value="FAS1"/>
    <property type="match status" value="2"/>
</dbReference>
<accession>A0A4Z1CIU1</accession>
<dbReference type="Gene3D" id="2.30.180.10">
    <property type="entry name" value="FAS1 domain"/>
    <property type="match status" value="2"/>
</dbReference>
<organism evidence="2 3">
    <name type="scientific">Marinobacter confluentis</name>
    <dbReference type="NCBI Taxonomy" id="1697557"/>
    <lineage>
        <taxon>Bacteria</taxon>
        <taxon>Pseudomonadati</taxon>
        <taxon>Pseudomonadota</taxon>
        <taxon>Gammaproteobacteria</taxon>
        <taxon>Pseudomonadales</taxon>
        <taxon>Marinobacteraceae</taxon>
        <taxon>Marinobacter</taxon>
    </lineage>
</organism>
<dbReference type="Proteomes" id="UP000298325">
    <property type="component" value="Unassembled WGS sequence"/>
</dbReference>
<dbReference type="RefSeq" id="WP_135801479.1">
    <property type="nucleotide sequence ID" value="NZ_SRPF01000001.1"/>
</dbReference>
<dbReference type="PROSITE" id="PS50213">
    <property type="entry name" value="FAS1"/>
    <property type="match status" value="2"/>
</dbReference>